<dbReference type="HOGENOM" id="CLU_012358_2_4_4"/>
<sequence>MTNMTDMTDAELYAVFQSPYARLPEPTKKVIKIRTRALLAEKAGELVVIPEGEMLVADGRILAVGGKLTHHVDETLDWTDSFVAPGFVDLNALGDIDHHLIWSEQKRPEKLFWSKDYVEGGTEESMTAGEEAFKSLFAYVQLLRRGVTSACPITCTYYKAAGETYGEIAAAAKHAAHLGLRAWLGVGFLGAGHVWDEEAGRRIVMPLPDDGRPGFEAAKRFVGDFADYGGGLITTMMTPERIELQSDAVLREVGDFCREHDLLLKLHAAQSEFEWRWTRETLGCTPVEHLERLELLNDRLLLPHAAWTTGSAFTDIPGDADLVKLARAGTAVIHCPLVYGRTGASLDNFGRYKAAGIRMTMGSDTFPPDPFMIMRVGQMFALSHTGGNVENARFIDFWDAYTRGGADALRRPDLGRLTEGARADFIRIPMTNPWLGTFDDPVRTLAMAAAATDITDVWVEGRPIVEAGRVLGIRPEAMSALQAAGERYHEKLKAGFVGRSALKDAVPFWD</sequence>
<dbReference type="InterPro" id="IPR032466">
    <property type="entry name" value="Metal_Hydrolase"/>
</dbReference>
<keyword evidence="5" id="KW-1185">Reference proteome</keyword>
<dbReference type="GO" id="GO:0016810">
    <property type="term" value="F:hydrolase activity, acting on carbon-nitrogen (but not peptide) bonds"/>
    <property type="evidence" value="ECO:0007669"/>
    <property type="project" value="InterPro"/>
</dbReference>
<dbReference type="Gene3D" id="2.30.40.10">
    <property type="entry name" value="Urease, subunit C, domain 1"/>
    <property type="match status" value="1"/>
</dbReference>
<evidence type="ECO:0000256" key="2">
    <source>
        <dbReference type="ARBA" id="ARBA00022801"/>
    </source>
</evidence>
<protein>
    <submittedName>
        <fullName evidence="4">Amidohydrolase family protein</fullName>
    </submittedName>
</protein>
<accession>H3KC80</accession>
<dbReference type="AlphaFoldDB" id="H3KC80"/>
<organism evidence="4 5">
    <name type="scientific">Sutterella parvirubra YIT 11816</name>
    <dbReference type="NCBI Taxonomy" id="762967"/>
    <lineage>
        <taxon>Bacteria</taxon>
        <taxon>Pseudomonadati</taxon>
        <taxon>Pseudomonadota</taxon>
        <taxon>Betaproteobacteria</taxon>
        <taxon>Burkholderiales</taxon>
        <taxon>Sutterellaceae</taxon>
        <taxon>Sutterella</taxon>
    </lineage>
</organism>
<gene>
    <name evidence="4" type="ORF">HMPREF9440_00330</name>
</gene>
<comment type="similarity">
    <text evidence="1">Belongs to the metallo-dependent hydrolases superfamily. ATZ/TRZ family.</text>
</comment>
<evidence type="ECO:0000313" key="4">
    <source>
        <dbReference type="EMBL" id="EHY32278.1"/>
    </source>
</evidence>
<evidence type="ECO:0000256" key="1">
    <source>
        <dbReference type="ARBA" id="ARBA00006745"/>
    </source>
</evidence>
<comment type="caution">
    <text evidence="4">The sequence shown here is derived from an EMBL/GenBank/DDBJ whole genome shotgun (WGS) entry which is preliminary data.</text>
</comment>
<dbReference type="SUPFAM" id="SSF51556">
    <property type="entry name" value="Metallo-dependent hydrolases"/>
    <property type="match status" value="1"/>
</dbReference>
<dbReference type="OrthoDB" id="9807210at2"/>
<proteinExistence type="inferred from homology"/>
<dbReference type="InterPro" id="IPR011059">
    <property type="entry name" value="Metal-dep_hydrolase_composite"/>
</dbReference>
<feature type="domain" description="Amidohydrolase-related" evidence="3">
    <location>
        <begin position="83"/>
        <end position="462"/>
    </location>
</feature>
<evidence type="ECO:0000313" key="5">
    <source>
        <dbReference type="Proteomes" id="UP000004956"/>
    </source>
</evidence>
<dbReference type="PATRIC" id="fig|762967.3.peg.278"/>
<dbReference type="EMBL" id="AFBQ01000037">
    <property type="protein sequence ID" value="EHY32278.1"/>
    <property type="molecule type" value="Genomic_DNA"/>
</dbReference>
<dbReference type="InterPro" id="IPR006680">
    <property type="entry name" value="Amidohydro-rel"/>
</dbReference>
<dbReference type="Pfam" id="PF01979">
    <property type="entry name" value="Amidohydro_1"/>
    <property type="match status" value="1"/>
</dbReference>
<dbReference type="Proteomes" id="UP000004956">
    <property type="component" value="Unassembled WGS sequence"/>
</dbReference>
<dbReference type="RefSeq" id="WP_008540781.1">
    <property type="nucleotide sequence ID" value="NZ_JH604869.1"/>
</dbReference>
<dbReference type="STRING" id="762967.HMPREF9440_00330"/>
<reference evidence="4 5" key="1">
    <citation type="submission" date="2011-11" db="EMBL/GenBank/DDBJ databases">
        <authorList>
            <person name="Weinstock G."/>
            <person name="Sodergren E."/>
            <person name="Clifton S."/>
            <person name="Fulton L."/>
            <person name="Fulton B."/>
            <person name="Courtney L."/>
            <person name="Fronick C."/>
            <person name="Harrison M."/>
            <person name="Strong C."/>
            <person name="Farmer C."/>
            <person name="Delahaunty K."/>
            <person name="Markovic C."/>
            <person name="Hall O."/>
            <person name="Minx P."/>
            <person name="Tomlinson C."/>
            <person name="Mitreva M."/>
            <person name="Hou S."/>
            <person name="Chen J."/>
            <person name="Wollam A."/>
            <person name="Pepin K.H."/>
            <person name="Johnson M."/>
            <person name="Bhonagiri V."/>
            <person name="Zhang X."/>
            <person name="Suruliraj S."/>
            <person name="Warren W."/>
            <person name="Chinwalla A."/>
            <person name="Mardis E.R."/>
            <person name="Wilson R.K."/>
        </authorList>
    </citation>
    <scope>NUCLEOTIDE SEQUENCE [LARGE SCALE GENOMIC DNA]</scope>
    <source>
        <strain evidence="4 5">YIT 11816</strain>
    </source>
</reference>
<name>H3KC80_9BURK</name>
<dbReference type="PANTHER" id="PTHR43794:SF11">
    <property type="entry name" value="AMIDOHYDROLASE-RELATED DOMAIN-CONTAINING PROTEIN"/>
    <property type="match status" value="1"/>
</dbReference>
<dbReference type="PANTHER" id="PTHR43794">
    <property type="entry name" value="AMINOHYDROLASE SSNA-RELATED"/>
    <property type="match status" value="1"/>
</dbReference>
<dbReference type="SUPFAM" id="SSF51338">
    <property type="entry name" value="Composite domain of metallo-dependent hydrolases"/>
    <property type="match status" value="1"/>
</dbReference>
<dbReference type="InterPro" id="IPR050287">
    <property type="entry name" value="MTA/SAH_deaminase"/>
</dbReference>
<evidence type="ECO:0000259" key="3">
    <source>
        <dbReference type="Pfam" id="PF01979"/>
    </source>
</evidence>
<dbReference type="Gene3D" id="3.20.20.140">
    <property type="entry name" value="Metal-dependent hydrolases"/>
    <property type="match status" value="1"/>
</dbReference>
<keyword evidence="2 4" id="KW-0378">Hydrolase</keyword>